<dbReference type="EMBL" id="KN561066">
    <property type="protein sequence ID" value="KHJ86251.1"/>
    <property type="molecule type" value="Genomic_DNA"/>
</dbReference>
<feature type="compositionally biased region" description="Polar residues" evidence="1">
    <location>
        <begin position="10"/>
        <end position="27"/>
    </location>
</feature>
<reference evidence="2 3" key="1">
    <citation type="submission" date="2014-03" db="EMBL/GenBank/DDBJ databases">
        <title>Draft genome of the hookworm Oesophagostomum dentatum.</title>
        <authorList>
            <person name="Mitreva M."/>
        </authorList>
    </citation>
    <scope>NUCLEOTIDE SEQUENCE [LARGE SCALE GENOMIC DNA]</scope>
    <source>
        <strain evidence="2 3">OD-Hann</strain>
    </source>
</reference>
<dbReference type="Proteomes" id="UP000053660">
    <property type="component" value="Unassembled WGS sequence"/>
</dbReference>
<feature type="compositionally biased region" description="Low complexity" evidence="1">
    <location>
        <begin position="71"/>
        <end position="81"/>
    </location>
</feature>
<evidence type="ECO:0000256" key="1">
    <source>
        <dbReference type="SAM" id="MobiDB-lite"/>
    </source>
</evidence>
<accession>A0A0B1SQT3</accession>
<feature type="region of interest" description="Disordered" evidence="1">
    <location>
        <begin position="1"/>
        <end position="27"/>
    </location>
</feature>
<dbReference type="AlphaFoldDB" id="A0A0B1SQT3"/>
<sequence>MPTKEMIKETVQTVQDHEAASSTSTSRQYVDVSNLPLVKVKSYLSEGATTEPKKATDRATLVEETSKATTEKATTTVEAMAGTARNEETATWKDGGPPAPEPTATREWKTGL</sequence>
<feature type="compositionally biased region" description="Basic and acidic residues" evidence="1">
    <location>
        <begin position="51"/>
        <end position="70"/>
    </location>
</feature>
<evidence type="ECO:0000313" key="2">
    <source>
        <dbReference type="EMBL" id="KHJ86251.1"/>
    </source>
</evidence>
<protein>
    <submittedName>
        <fullName evidence="2">Uncharacterized protein</fullName>
    </submittedName>
</protein>
<name>A0A0B1SQT3_OESDE</name>
<feature type="region of interest" description="Disordered" evidence="1">
    <location>
        <begin position="46"/>
        <end position="112"/>
    </location>
</feature>
<keyword evidence="3" id="KW-1185">Reference proteome</keyword>
<proteinExistence type="predicted"/>
<evidence type="ECO:0000313" key="3">
    <source>
        <dbReference type="Proteomes" id="UP000053660"/>
    </source>
</evidence>
<organism evidence="2 3">
    <name type="scientific">Oesophagostomum dentatum</name>
    <name type="common">Nodular worm</name>
    <dbReference type="NCBI Taxonomy" id="61180"/>
    <lineage>
        <taxon>Eukaryota</taxon>
        <taxon>Metazoa</taxon>
        <taxon>Ecdysozoa</taxon>
        <taxon>Nematoda</taxon>
        <taxon>Chromadorea</taxon>
        <taxon>Rhabditida</taxon>
        <taxon>Rhabditina</taxon>
        <taxon>Rhabditomorpha</taxon>
        <taxon>Strongyloidea</taxon>
        <taxon>Strongylidae</taxon>
        <taxon>Oesophagostomum</taxon>
    </lineage>
</organism>
<gene>
    <name evidence="2" type="ORF">OESDEN_14004</name>
</gene>